<keyword evidence="12" id="KW-0969">Cilium</keyword>
<dbReference type="Pfam" id="PF03748">
    <property type="entry name" value="FliL"/>
    <property type="match status" value="1"/>
</dbReference>
<name>A0A212JKG4_9BACT</name>
<evidence type="ECO:0000256" key="1">
    <source>
        <dbReference type="ARBA" id="ARBA00002254"/>
    </source>
</evidence>
<dbReference type="GO" id="GO:0005886">
    <property type="term" value="C:plasma membrane"/>
    <property type="evidence" value="ECO:0007669"/>
    <property type="project" value="UniProtKB-SubCell"/>
</dbReference>
<reference evidence="12" key="1">
    <citation type="submission" date="2016-04" db="EMBL/GenBank/DDBJ databases">
        <authorList>
            <person name="Evans L.H."/>
            <person name="Alamgir A."/>
            <person name="Owens N."/>
            <person name="Weber N.D."/>
            <person name="Virtaneva K."/>
            <person name="Barbian K."/>
            <person name="Babar A."/>
            <person name="Rosenke K."/>
        </authorList>
    </citation>
    <scope>NUCLEOTIDE SEQUENCE</scope>
    <source>
        <strain evidence="12">92-2</strain>
    </source>
</reference>
<dbReference type="GO" id="GO:0071978">
    <property type="term" value="P:bacterial-type flagellum-dependent swarming motility"/>
    <property type="evidence" value="ECO:0007669"/>
    <property type="project" value="TreeGrafter"/>
</dbReference>
<evidence type="ECO:0000256" key="8">
    <source>
        <dbReference type="ARBA" id="ARBA00022989"/>
    </source>
</evidence>
<keyword evidence="4 10" id="KW-1003">Cell membrane</keyword>
<organism evidence="12">
    <name type="scientific">uncultured Desulfovibrio sp</name>
    <dbReference type="NCBI Taxonomy" id="167968"/>
    <lineage>
        <taxon>Bacteria</taxon>
        <taxon>Pseudomonadati</taxon>
        <taxon>Thermodesulfobacteriota</taxon>
        <taxon>Desulfovibrionia</taxon>
        <taxon>Desulfovibrionales</taxon>
        <taxon>Desulfovibrionaceae</taxon>
        <taxon>Desulfovibrio</taxon>
        <taxon>environmental samples</taxon>
    </lineage>
</organism>
<keyword evidence="5 10" id="KW-0145">Chemotaxis</keyword>
<dbReference type="RefSeq" id="WP_192112195.1">
    <property type="nucleotide sequence ID" value="NZ_CABUEN010000001.1"/>
</dbReference>
<gene>
    <name evidence="12" type="ORF">KM92DES2_11287</name>
</gene>
<evidence type="ECO:0000256" key="9">
    <source>
        <dbReference type="ARBA" id="ARBA00023136"/>
    </source>
</evidence>
<keyword evidence="7 10" id="KW-0283">Flagellar rotation</keyword>
<evidence type="ECO:0000256" key="5">
    <source>
        <dbReference type="ARBA" id="ARBA00022500"/>
    </source>
</evidence>
<feature type="region of interest" description="Disordered" evidence="11">
    <location>
        <begin position="39"/>
        <end position="62"/>
    </location>
</feature>
<evidence type="ECO:0000256" key="4">
    <source>
        <dbReference type="ARBA" id="ARBA00022475"/>
    </source>
</evidence>
<sequence>MAEKQDLKDAPVKDELQVAVSQDTSLRKVELDLDDAPFLVEQAPPPPAKTEEAPLQVAEEGAEPPKKKKKLLLIAAAAGLLVLLVAGAAIWWFVLRTPPPPPPEPIKPDVIVVPSAKTPTAQPDSVKELAPFVIPRQTPTGARFLICKFSTVSQSPRVGMEIDHKLIPLRDALYYYLSSKSDEFLLNPANTATIKKDLSGVLNDYLTQGRIDDILFESYLNE</sequence>
<evidence type="ECO:0000256" key="2">
    <source>
        <dbReference type="ARBA" id="ARBA00004162"/>
    </source>
</evidence>
<dbReference type="EMBL" id="FLUP01000001">
    <property type="protein sequence ID" value="SBV99911.1"/>
    <property type="molecule type" value="Genomic_DNA"/>
</dbReference>
<protein>
    <recommendedName>
        <fullName evidence="10">Flagellar protein FliL</fullName>
    </recommendedName>
</protein>
<keyword evidence="12" id="KW-0282">Flagellum</keyword>
<keyword evidence="9 10" id="KW-0472">Membrane</keyword>
<dbReference type="AlphaFoldDB" id="A0A212JKG4"/>
<dbReference type="InterPro" id="IPR005503">
    <property type="entry name" value="FliL"/>
</dbReference>
<feature type="transmembrane region" description="Helical" evidence="10">
    <location>
        <begin position="71"/>
        <end position="94"/>
    </location>
</feature>
<keyword evidence="6 10" id="KW-0812">Transmembrane</keyword>
<comment type="subcellular location">
    <subcellularLocation>
        <location evidence="2">Cell membrane</location>
        <topology evidence="2">Single-pass membrane protein</topology>
    </subcellularLocation>
</comment>
<keyword evidence="12" id="KW-0966">Cell projection</keyword>
<proteinExistence type="inferred from homology"/>
<evidence type="ECO:0000256" key="7">
    <source>
        <dbReference type="ARBA" id="ARBA00022779"/>
    </source>
</evidence>
<evidence type="ECO:0000313" key="12">
    <source>
        <dbReference type="EMBL" id="SBV99911.1"/>
    </source>
</evidence>
<dbReference type="PANTHER" id="PTHR35091:SF2">
    <property type="entry name" value="FLAGELLAR PROTEIN FLIL"/>
    <property type="match status" value="1"/>
</dbReference>
<evidence type="ECO:0000256" key="10">
    <source>
        <dbReference type="RuleBase" id="RU364125"/>
    </source>
</evidence>
<keyword evidence="8 10" id="KW-1133">Transmembrane helix</keyword>
<evidence type="ECO:0000256" key="6">
    <source>
        <dbReference type="ARBA" id="ARBA00022692"/>
    </source>
</evidence>
<evidence type="ECO:0000256" key="3">
    <source>
        <dbReference type="ARBA" id="ARBA00008281"/>
    </source>
</evidence>
<dbReference type="GO" id="GO:0006935">
    <property type="term" value="P:chemotaxis"/>
    <property type="evidence" value="ECO:0007669"/>
    <property type="project" value="UniProtKB-KW"/>
</dbReference>
<comment type="function">
    <text evidence="1 10">Controls the rotational direction of flagella during chemotaxis.</text>
</comment>
<dbReference type="GO" id="GO:0009425">
    <property type="term" value="C:bacterial-type flagellum basal body"/>
    <property type="evidence" value="ECO:0007669"/>
    <property type="project" value="InterPro"/>
</dbReference>
<accession>A0A212JKG4</accession>
<dbReference type="PANTHER" id="PTHR35091">
    <property type="entry name" value="FLAGELLAR PROTEIN FLIL"/>
    <property type="match status" value="1"/>
</dbReference>
<evidence type="ECO:0000256" key="11">
    <source>
        <dbReference type="SAM" id="MobiDB-lite"/>
    </source>
</evidence>
<comment type="similarity">
    <text evidence="3 10">Belongs to the FliL family.</text>
</comment>